<protein>
    <submittedName>
        <fullName evidence="4">Glycosyltransferase</fullName>
    </submittedName>
</protein>
<keyword evidence="1" id="KW-0328">Glycosyltransferase</keyword>
<dbReference type="Pfam" id="PF13439">
    <property type="entry name" value="Glyco_transf_4"/>
    <property type="match status" value="1"/>
</dbReference>
<dbReference type="AlphaFoldDB" id="A0A2W2GX60"/>
<dbReference type="SUPFAM" id="SSF53756">
    <property type="entry name" value="UDP-Glycosyltransferase/glycogen phosphorylase"/>
    <property type="match status" value="1"/>
</dbReference>
<dbReference type="EMBL" id="POUA01000122">
    <property type="protein sequence ID" value="PZG44535.1"/>
    <property type="molecule type" value="Genomic_DNA"/>
</dbReference>
<dbReference type="GO" id="GO:1901137">
    <property type="term" value="P:carbohydrate derivative biosynthetic process"/>
    <property type="evidence" value="ECO:0007669"/>
    <property type="project" value="UniProtKB-ARBA"/>
</dbReference>
<dbReference type="Pfam" id="PF13692">
    <property type="entry name" value="Glyco_trans_1_4"/>
    <property type="match status" value="1"/>
</dbReference>
<keyword evidence="5" id="KW-1185">Reference proteome</keyword>
<dbReference type="RefSeq" id="WP_111168439.1">
    <property type="nucleotide sequence ID" value="NZ_POUA01000122.1"/>
</dbReference>
<evidence type="ECO:0000256" key="1">
    <source>
        <dbReference type="ARBA" id="ARBA00022676"/>
    </source>
</evidence>
<evidence type="ECO:0000256" key="2">
    <source>
        <dbReference type="ARBA" id="ARBA00022679"/>
    </source>
</evidence>
<feature type="domain" description="Glycosyltransferase subfamily 4-like N-terminal" evidence="3">
    <location>
        <begin position="17"/>
        <end position="159"/>
    </location>
</feature>
<dbReference type="GO" id="GO:0016757">
    <property type="term" value="F:glycosyltransferase activity"/>
    <property type="evidence" value="ECO:0007669"/>
    <property type="project" value="UniProtKB-KW"/>
</dbReference>
<gene>
    <name evidence="4" type="ORF">C1I98_17010</name>
</gene>
<dbReference type="CDD" id="cd03801">
    <property type="entry name" value="GT4_PimA-like"/>
    <property type="match status" value="1"/>
</dbReference>
<dbReference type="Gene3D" id="3.40.50.2000">
    <property type="entry name" value="Glycogen Phosphorylase B"/>
    <property type="match status" value="2"/>
</dbReference>
<comment type="caution">
    <text evidence="4">The sequence shown here is derived from an EMBL/GenBank/DDBJ whole genome shotgun (WGS) entry which is preliminary data.</text>
</comment>
<dbReference type="Proteomes" id="UP000248544">
    <property type="component" value="Unassembled WGS sequence"/>
</dbReference>
<evidence type="ECO:0000259" key="3">
    <source>
        <dbReference type="Pfam" id="PF13439"/>
    </source>
</evidence>
<name>A0A2W2GX60_9ACTN</name>
<sequence length="352" mass="37625">MVIAFVLASYRPDTPAGIERATAALAAGLRELGHETLILSGTDSADCVRLTHLIVSFPADDATLRHAIGGSALREEIAKILDQRSVDIVVYTDALWGLGRAMAVHPARKVLAVHVVGHDEDLGPALASAEAVIAPSATVLSQAAERGYPTHRWQVVPNALLYDECAWLDDTRRGRLRQRGPIRVLARAAPEKGVEDLLTPSPPDGRRVQVVLASAPFEDKQGGQAEIVRRCLSAPHLTVRTAGLLWRQVPGWLAGAVVVVVPSHAETFGLVALEAMSVGTPVVAYDVGNLPELIGPGGIVVRRSMGAAGLWRAAAAITSDAVTYVRTSRAAYYRSRDFRPTTIAEAFLQAVW</sequence>
<accession>A0A2W2GX60</accession>
<evidence type="ECO:0000313" key="5">
    <source>
        <dbReference type="Proteomes" id="UP000248544"/>
    </source>
</evidence>
<dbReference type="PANTHER" id="PTHR45947">
    <property type="entry name" value="SULFOQUINOVOSYL TRANSFERASE SQD2"/>
    <property type="match status" value="1"/>
</dbReference>
<evidence type="ECO:0000313" key="4">
    <source>
        <dbReference type="EMBL" id="PZG44535.1"/>
    </source>
</evidence>
<reference evidence="4 5" key="1">
    <citation type="submission" date="2018-01" db="EMBL/GenBank/DDBJ databases">
        <title>Draft genome sequence of Sphaerisporangium sp. 7K107.</title>
        <authorList>
            <person name="Sahin N."/>
            <person name="Saygin H."/>
            <person name="Ay H."/>
        </authorList>
    </citation>
    <scope>NUCLEOTIDE SEQUENCE [LARGE SCALE GENOMIC DNA]</scope>
    <source>
        <strain evidence="4 5">7K107</strain>
    </source>
</reference>
<dbReference type="InterPro" id="IPR050194">
    <property type="entry name" value="Glycosyltransferase_grp1"/>
</dbReference>
<proteinExistence type="predicted"/>
<dbReference type="PANTHER" id="PTHR45947:SF13">
    <property type="entry name" value="TRANSFERASE"/>
    <property type="match status" value="1"/>
</dbReference>
<dbReference type="InterPro" id="IPR028098">
    <property type="entry name" value="Glyco_trans_4-like_N"/>
</dbReference>
<organism evidence="4 5">
    <name type="scientific">Spongiactinospora gelatinilytica</name>
    <dbReference type="NCBI Taxonomy" id="2666298"/>
    <lineage>
        <taxon>Bacteria</taxon>
        <taxon>Bacillati</taxon>
        <taxon>Actinomycetota</taxon>
        <taxon>Actinomycetes</taxon>
        <taxon>Streptosporangiales</taxon>
        <taxon>Streptosporangiaceae</taxon>
        <taxon>Spongiactinospora</taxon>
    </lineage>
</organism>
<keyword evidence="2 4" id="KW-0808">Transferase</keyword>